<name>W8RCG0_STUST</name>
<proteinExistence type="predicted"/>
<dbReference type="PATRIC" id="fig|316.77.peg.4205"/>
<dbReference type="AlphaFoldDB" id="W8RCG0"/>
<gene>
    <name evidence="1" type="ORF">CH92_21035</name>
</gene>
<dbReference type="RefSeq" id="WP_025243646.1">
    <property type="nucleotide sequence ID" value="NZ_CP007441.1"/>
</dbReference>
<dbReference type="EMBL" id="CP007441">
    <property type="protein sequence ID" value="AHL77428.1"/>
    <property type="molecule type" value="Genomic_DNA"/>
</dbReference>
<dbReference type="KEGG" id="pstt:CH92_21035"/>
<dbReference type="Proteomes" id="UP000019522">
    <property type="component" value="Chromosome"/>
</dbReference>
<evidence type="ECO:0000313" key="1">
    <source>
        <dbReference type="EMBL" id="AHL77428.1"/>
    </source>
</evidence>
<sequence>MHTRNEQLAELLSLTARNLSQLSEALTAFSLELMASEDPAVRIASRRMVSRVSTIQAVFDQKSNALLTALCGPLAPHAIASSGADDGIESTGEQPAER</sequence>
<organism evidence="1 2">
    <name type="scientific">Stutzerimonas stutzeri</name>
    <name type="common">Pseudomonas stutzeri</name>
    <dbReference type="NCBI Taxonomy" id="316"/>
    <lineage>
        <taxon>Bacteria</taxon>
        <taxon>Pseudomonadati</taxon>
        <taxon>Pseudomonadota</taxon>
        <taxon>Gammaproteobacteria</taxon>
        <taxon>Pseudomonadales</taxon>
        <taxon>Pseudomonadaceae</taxon>
        <taxon>Stutzerimonas</taxon>
    </lineage>
</organism>
<evidence type="ECO:0000313" key="2">
    <source>
        <dbReference type="Proteomes" id="UP000019522"/>
    </source>
</evidence>
<reference evidence="2" key="1">
    <citation type="journal article" date="2014" name="Genome Announc.">
        <title>Complete Genome Sequence of the Highly Transformable Pseudomonas stutzeri Strain 28a24.</title>
        <authorList>
            <person name="Smith B.A."/>
            <person name="Dougherty K.M."/>
            <person name="Baltrus D.A."/>
        </authorList>
    </citation>
    <scope>NUCLEOTIDE SEQUENCE [LARGE SCALE GENOMIC DNA]</scope>
    <source>
        <strain evidence="2">28a24</strain>
    </source>
</reference>
<reference evidence="1 2" key="2">
    <citation type="submission" date="2014-03" db="EMBL/GenBank/DDBJ databases">
        <authorList>
            <person name="Baltrus D."/>
            <person name="Dougherty K."/>
        </authorList>
    </citation>
    <scope>NUCLEOTIDE SEQUENCE</scope>
    <source>
        <strain evidence="1 2">28a24</strain>
    </source>
</reference>
<accession>W8RCG0</accession>
<protein>
    <submittedName>
        <fullName evidence="1">Uncharacterized protein</fullName>
    </submittedName>
</protein>
<dbReference type="OrthoDB" id="7004320at2"/>